<dbReference type="InterPro" id="IPR019799">
    <property type="entry name" value="Glyco_hydro_22_CS"/>
</dbReference>
<dbReference type="EMBL" id="GGFM01006025">
    <property type="protein sequence ID" value="MBW26776.1"/>
    <property type="molecule type" value="Transcribed_RNA"/>
</dbReference>
<dbReference type="AlphaFoldDB" id="A0A2M3ZE13"/>
<dbReference type="FunFam" id="1.10.530.10:FF:000001">
    <property type="entry name" value="Lysozyme C"/>
    <property type="match status" value="1"/>
</dbReference>
<dbReference type="Pfam" id="PF00062">
    <property type="entry name" value="Lys"/>
    <property type="match status" value="1"/>
</dbReference>
<comment type="similarity">
    <text evidence="1 4">Belongs to the glycosyl hydrolase 22 family.</text>
</comment>
<dbReference type="Gene3D" id="1.10.530.10">
    <property type="match status" value="1"/>
</dbReference>
<dbReference type="SMART" id="SM00263">
    <property type="entry name" value="LYZ1"/>
    <property type="match status" value="1"/>
</dbReference>
<dbReference type="PROSITE" id="PS00128">
    <property type="entry name" value="GLYCOSYL_HYDROL_F22_1"/>
    <property type="match status" value="1"/>
</dbReference>
<proteinExistence type="inferred from homology"/>
<organism evidence="7">
    <name type="scientific">Anopheles braziliensis</name>
    <dbReference type="NCBI Taxonomy" id="58242"/>
    <lineage>
        <taxon>Eukaryota</taxon>
        <taxon>Metazoa</taxon>
        <taxon>Ecdysozoa</taxon>
        <taxon>Arthropoda</taxon>
        <taxon>Hexapoda</taxon>
        <taxon>Insecta</taxon>
        <taxon>Pterygota</taxon>
        <taxon>Neoptera</taxon>
        <taxon>Endopterygota</taxon>
        <taxon>Diptera</taxon>
        <taxon>Nematocera</taxon>
        <taxon>Culicoidea</taxon>
        <taxon>Culicidae</taxon>
        <taxon>Anophelinae</taxon>
        <taxon>Anopheles</taxon>
    </lineage>
</organism>
<evidence type="ECO:0000313" key="7">
    <source>
        <dbReference type="EMBL" id="MBW26776.1"/>
    </source>
</evidence>
<dbReference type="InterPro" id="IPR023346">
    <property type="entry name" value="Lysozyme-like_dom_sf"/>
</dbReference>
<keyword evidence="3" id="KW-1015">Disulfide bond</keyword>
<feature type="chain" id="PRO_5014733797" evidence="5">
    <location>
        <begin position="22"/>
        <end position="141"/>
    </location>
</feature>
<feature type="domain" description="Glycosyl hydrolases family 22 (GH22)" evidence="6">
    <location>
        <begin position="91"/>
        <end position="109"/>
    </location>
</feature>
<dbReference type="InterPro" id="IPR001916">
    <property type="entry name" value="Glyco_hydro_22"/>
</dbReference>
<evidence type="ECO:0000256" key="2">
    <source>
        <dbReference type="ARBA" id="ARBA00022729"/>
    </source>
</evidence>
<name>A0A2M3ZE13_9DIPT</name>
<dbReference type="PRINTS" id="PR00135">
    <property type="entry name" value="LYZLACT"/>
</dbReference>
<dbReference type="PANTHER" id="PTHR11407:SF36">
    <property type="entry name" value="GEO02684P1-RELATED"/>
    <property type="match status" value="1"/>
</dbReference>
<dbReference type="SUPFAM" id="SSF53955">
    <property type="entry name" value="Lysozyme-like"/>
    <property type="match status" value="1"/>
</dbReference>
<accession>A0A2M3ZE13</accession>
<dbReference type="GO" id="GO:0003796">
    <property type="term" value="F:lysozyme activity"/>
    <property type="evidence" value="ECO:0007669"/>
    <property type="project" value="InterPro"/>
</dbReference>
<protein>
    <submittedName>
        <fullName evidence="7">Putative lysozyme</fullName>
    </submittedName>
</protein>
<evidence type="ECO:0000259" key="6">
    <source>
        <dbReference type="PROSITE" id="PS00128"/>
    </source>
</evidence>
<dbReference type="PRINTS" id="PR00137">
    <property type="entry name" value="LYSOZYME"/>
</dbReference>
<dbReference type="PANTHER" id="PTHR11407">
    <property type="entry name" value="LYSOZYME C"/>
    <property type="match status" value="1"/>
</dbReference>
<evidence type="ECO:0000256" key="4">
    <source>
        <dbReference type="RuleBase" id="RU004440"/>
    </source>
</evidence>
<sequence length="141" mass="16270">MTILYALIVLLFLTFLGLSHAKVYGKCELARIMQNNGFPREQLRDWMCLVQNESGFNTSAINHNRRGTIDYGLFQINNRYWCDSSYGANDCNITCKSLLDDDIANDLQCVRLIYKRHKFTAWVAWNNKCQGKALPTVSECF</sequence>
<keyword evidence="2 5" id="KW-0732">Signal</keyword>
<dbReference type="PROSITE" id="PS51348">
    <property type="entry name" value="GLYCOSYL_HYDROL_F22_2"/>
    <property type="match status" value="1"/>
</dbReference>
<feature type="signal peptide" evidence="5">
    <location>
        <begin position="1"/>
        <end position="21"/>
    </location>
</feature>
<dbReference type="InterPro" id="IPR000974">
    <property type="entry name" value="Glyco_hydro_22_lys"/>
</dbReference>
<evidence type="ECO:0000256" key="5">
    <source>
        <dbReference type="SAM" id="SignalP"/>
    </source>
</evidence>
<dbReference type="CDD" id="cd16899">
    <property type="entry name" value="LYZ_C_invert"/>
    <property type="match status" value="1"/>
</dbReference>
<reference evidence="7" key="1">
    <citation type="submission" date="2018-01" db="EMBL/GenBank/DDBJ databases">
        <title>An insight into the sialome of Amazonian anophelines.</title>
        <authorList>
            <person name="Ribeiro J.M."/>
            <person name="Scarpassa V."/>
            <person name="Calvo E."/>
        </authorList>
    </citation>
    <scope>NUCLEOTIDE SEQUENCE</scope>
    <source>
        <tissue evidence="7">Salivary glands</tissue>
    </source>
</reference>
<evidence type="ECO:0000256" key="3">
    <source>
        <dbReference type="ARBA" id="ARBA00023157"/>
    </source>
</evidence>
<evidence type="ECO:0000256" key="1">
    <source>
        <dbReference type="ARBA" id="ARBA00010859"/>
    </source>
</evidence>